<evidence type="ECO:0000313" key="3">
    <source>
        <dbReference type="Proteomes" id="UP001189429"/>
    </source>
</evidence>
<evidence type="ECO:0000313" key="2">
    <source>
        <dbReference type="EMBL" id="CAK0885718.1"/>
    </source>
</evidence>
<dbReference type="EMBL" id="CAUYUJ010018708">
    <property type="protein sequence ID" value="CAK0885718.1"/>
    <property type="molecule type" value="Genomic_DNA"/>
</dbReference>
<organism evidence="2 3">
    <name type="scientific">Prorocentrum cordatum</name>
    <dbReference type="NCBI Taxonomy" id="2364126"/>
    <lineage>
        <taxon>Eukaryota</taxon>
        <taxon>Sar</taxon>
        <taxon>Alveolata</taxon>
        <taxon>Dinophyceae</taxon>
        <taxon>Prorocentrales</taxon>
        <taxon>Prorocentraceae</taxon>
        <taxon>Prorocentrum</taxon>
    </lineage>
</organism>
<evidence type="ECO:0000256" key="1">
    <source>
        <dbReference type="SAM" id="MobiDB-lite"/>
    </source>
</evidence>
<dbReference type="Proteomes" id="UP001189429">
    <property type="component" value="Unassembled WGS sequence"/>
</dbReference>
<feature type="region of interest" description="Disordered" evidence="1">
    <location>
        <begin position="1"/>
        <end position="33"/>
    </location>
</feature>
<reference evidence="2" key="1">
    <citation type="submission" date="2023-10" db="EMBL/GenBank/DDBJ databases">
        <authorList>
            <person name="Chen Y."/>
            <person name="Shah S."/>
            <person name="Dougan E. K."/>
            <person name="Thang M."/>
            <person name="Chan C."/>
        </authorList>
    </citation>
    <scope>NUCLEOTIDE SEQUENCE [LARGE SCALE GENOMIC DNA]</scope>
</reference>
<sequence length="465" mass="51157">MIEKSEKRHVSRKEDNDNDHAEPDADVEDDQDEMFLKNATNVTEEEFKSEQLQALKRSLKPNFQVYMCMQINIDLSAITIPGLHLNLGLLGGVSLDFHNGCWSFSLEAALGFDWGFKIYGFGLGIGASMTGSFDLSEVPAQRVLGDPEALHKDASVYAPEGADLRRCHTRNPWMVVQAWIEQKWRNIYRSKKVQTQMAETLKNESWTKSEKDYMNSYGYLLNGSFEALGVASPYVMQSDLSFEASQVQNQAMELSWFSLLPATSNATNLTDNVTEEEIDGDPDNALPGSTLIELPWDVSPAAFTKFTAAVSNASVAPRLSAPAVAMTKALRGLIAELPAYAGQVLERLTDSSDVYTGTDASKTVMGVERTAGLRLKESTGRFWARWPSEERHSSLCEAGGGRNSSGDCSTTPIGVSKRKDGSDQRVLNFAKAMRHSKHSASPAFWKGCTVADGVVFEQLACTCSR</sequence>
<feature type="compositionally biased region" description="Basic and acidic residues" evidence="1">
    <location>
        <begin position="1"/>
        <end position="23"/>
    </location>
</feature>
<accession>A0ABN9WIL1</accession>
<proteinExistence type="predicted"/>
<feature type="region of interest" description="Disordered" evidence="1">
    <location>
        <begin position="394"/>
        <end position="421"/>
    </location>
</feature>
<gene>
    <name evidence="2" type="ORF">PCOR1329_LOCUS67252</name>
</gene>
<keyword evidence="3" id="KW-1185">Reference proteome</keyword>
<name>A0ABN9WIL1_9DINO</name>
<feature type="compositionally biased region" description="Polar residues" evidence="1">
    <location>
        <begin position="404"/>
        <end position="413"/>
    </location>
</feature>
<protein>
    <submittedName>
        <fullName evidence="2">Uncharacterized protein</fullName>
    </submittedName>
</protein>
<comment type="caution">
    <text evidence="2">The sequence shown here is derived from an EMBL/GenBank/DDBJ whole genome shotgun (WGS) entry which is preliminary data.</text>
</comment>
<feature type="compositionally biased region" description="Acidic residues" evidence="1">
    <location>
        <begin position="24"/>
        <end position="33"/>
    </location>
</feature>